<dbReference type="AlphaFoldDB" id="A0A9N9MG98"/>
<accession>A0A9N9MG98</accession>
<dbReference type="EMBL" id="OU892286">
    <property type="protein sequence ID" value="CAG9761451.1"/>
    <property type="molecule type" value="Genomic_DNA"/>
</dbReference>
<dbReference type="OrthoDB" id="6777793at2759"/>
<feature type="compositionally biased region" description="Basic and acidic residues" evidence="1">
    <location>
        <begin position="1"/>
        <end position="17"/>
    </location>
</feature>
<protein>
    <submittedName>
        <fullName evidence="2">Uncharacterized protein</fullName>
    </submittedName>
</protein>
<feature type="region of interest" description="Disordered" evidence="1">
    <location>
        <begin position="1"/>
        <end position="37"/>
    </location>
</feature>
<gene>
    <name evidence="2" type="ORF">CEUTPL_LOCUS2154</name>
</gene>
<evidence type="ECO:0000313" key="2">
    <source>
        <dbReference type="EMBL" id="CAG9761451.1"/>
    </source>
</evidence>
<keyword evidence="3" id="KW-1185">Reference proteome</keyword>
<organism evidence="2 3">
    <name type="scientific">Ceutorhynchus assimilis</name>
    <name type="common">cabbage seed weevil</name>
    <dbReference type="NCBI Taxonomy" id="467358"/>
    <lineage>
        <taxon>Eukaryota</taxon>
        <taxon>Metazoa</taxon>
        <taxon>Ecdysozoa</taxon>
        <taxon>Arthropoda</taxon>
        <taxon>Hexapoda</taxon>
        <taxon>Insecta</taxon>
        <taxon>Pterygota</taxon>
        <taxon>Neoptera</taxon>
        <taxon>Endopterygota</taxon>
        <taxon>Coleoptera</taxon>
        <taxon>Polyphaga</taxon>
        <taxon>Cucujiformia</taxon>
        <taxon>Curculionidae</taxon>
        <taxon>Ceutorhynchinae</taxon>
        <taxon>Ceutorhynchus</taxon>
    </lineage>
</organism>
<sequence length="603" mass="67855">MAEKQGENTNDGDHSDLDYEPEEEMATMAETGTPDPTHVLETMYQQTSTSGGNGDLKKQVTWQVPSKVTRRPSPRRRGVCGVEKQGMIDSVVPGEVELAMNDMVTRRYMSEVTIRGSGLKLINSWYTERAMTKKEERMRIVEATANIIRKDIRTTVYDTTEYPDLSNFTDEAEHLVPETLSALVNTIIVKDKKGKIDGVEKKCTAIAHSLISATKPRSFSSPVLLGLAVYLFRKIASRNIVQAVSHLGFCSTHSDVSQFEHSAVKSWNPDINEKSFSQFVFDNTDFNINTMTGKDTFHAMDGRIKKDEEDCEKFTHWLKEHSPLIITENLVSLSSGLVADDNFDCFKAKEIGIKSMETLTKEGSTYGDLKLKCSNMTKLIASTILQIPSKLKTTIFELASVLASLFDEKGLMRKTKKASLYETFNKVPERTADLSGHFEFVVDGGNLLHRVVWPKQATFRDIYSAYFNFIRKHYGHYVTVLFDGYADISSSTKSLERQKRLLKRTSAIITFSENTPIHDQQKTLLGNIANKDRLISQLVERLNSENINTFTALDDADLLIVKTAIDVSSRHDTVVVIGQDVDLLCLIIALTPQDRDILFENQP</sequence>
<proteinExistence type="predicted"/>
<dbReference type="PANTHER" id="PTHR47018">
    <property type="entry name" value="CXC DOMAIN-CONTAINING PROTEIN-RELATED"/>
    <property type="match status" value="1"/>
</dbReference>
<dbReference type="PANTHER" id="PTHR47018:SF4">
    <property type="match status" value="1"/>
</dbReference>
<evidence type="ECO:0000256" key="1">
    <source>
        <dbReference type="SAM" id="MobiDB-lite"/>
    </source>
</evidence>
<name>A0A9N9MG98_9CUCU</name>
<evidence type="ECO:0000313" key="3">
    <source>
        <dbReference type="Proteomes" id="UP001152799"/>
    </source>
</evidence>
<dbReference type="Gene3D" id="3.40.50.1010">
    <property type="entry name" value="5'-nuclease"/>
    <property type="match status" value="1"/>
</dbReference>
<dbReference type="Proteomes" id="UP001152799">
    <property type="component" value="Chromosome 10"/>
</dbReference>
<dbReference type="InterPro" id="IPR029060">
    <property type="entry name" value="PIN-like_dom_sf"/>
</dbReference>
<reference evidence="2" key="1">
    <citation type="submission" date="2022-01" db="EMBL/GenBank/DDBJ databases">
        <authorList>
            <person name="King R."/>
        </authorList>
    </citation>
    <scope>NUCLEOTIDE SEQUENCE</scope>
</reference>
<dbReference type="SUPFAM" id="SSF88723">
    <property type="entry name" value="PIN domain-like"/>
    <property type="match status" value="1"/>
</dbReference>